<dbReference type="SMART" id="SM00228">
    <property type="entry name" value="PDZ"/>
    <property type="match status" value="2"/>
</dbReference>
<dbReference type="PANTHER" id="PTHR43343:SF3">
    <property type="entry name" value="PROTEASE DO-LIKE 8, CHLOROPLASTIC"/>
    <property type="match status" value="1"/>
</dbReference>
<dbReference type="PANTHER" id="PTHR43343">
    <property type="entry name" value="PEPTIDASE S12"/>
    <property type="match status" value="1"/>
</dbReference>
<evidence type="ECO:0000256" key="3">
    <source>
        <dbReference type="ARBA" id="ARBA00022737"/>
    </source>
</evidence>
<dbReference type="PRINTS" id="PR00834">
    <property type="entry name" value="PROTEASES2C"/>
</dbReference>
<evidence type="ECO:0000256" key="5">
    <source>
        <dbReference type="ARBA" id="ARBA00022825"/>
    </source>
</evidence>
<feature type="chain" id="PRO_5039425914" evidence="8">
    <location>
        <begin position="18"/>
        <end position="475"/>
    </location>
</feature>
<gene>
    <name evidence="10" type="primary">degP</name>
    <name evidence="10" type="ORF">HSUHS5_1166</name>
</gene>
<dbReference type="SUPFAM" id="SSF50156">
    <property type="entry name" value="PDZ domain-like"/>
    <property type="match status" value="2"/>
</dbReference>
<feature type="binding site" evidence="7">
    <location>
        <position position="147"/>
    </location>
    <ligand>
        <name>substrate</name>
    </ligand>
</feature>
<dbReference type="GO" id="GO:0004252">
    <property type="term" value="F:serine-type endopeptidase activity"/>
    <property type="evidence" value="ECO:0007669"/>
    <property type="project" value="InterPro"/>
</dbReference>
<dbReference type="Pfam" id="PF13365">
    <property type="entry name" value="Trypsin_2"/>
    <property type="match status" value="1"/>
</dbReference>
<feature type="active site" description="Charge relay system" evidence="6">
    <location>
        <position position="116"/>
    </location>
</feature>
<dbReference type="Pfam" id="PF13180">
    <property type="entry name" value="PDZ_2"/>
    <property type="match status" value="1"/>
</dbReference>
<proteinExistence type="predicted"/>
<evidence type="ECO:0000313" key="10">
    <source>
        <dbReference type="EMBL" id="EFX41448.1"/>
    </source>
</evidence>
<dbReference type="EMBL" id="ADHO01000259">
    <property type="protein sequence ID" value="EFX41448.1"/>
    <property type="molecule type" value="Genomic_DNA"/>
</dbReference>
<dbReference type="CDD" id="cd10839">
    <property type="entry name" value="cpPDZ1_DegP-like"/>
    <property type="match status" value="1"/>
</dbReference>
<evidence type="ECO:0000313" key="11">
    <source>
        <dbReference type="Proteomes" id="UP000054093"/>
    </source>
</evidence>
<evidence type="ECO:0000256" key="8">
    <source>
        <dbReference type="SAM" id="SignalP"/>
    </source>
</evidence>
<reference evidence="10 11" key="1">
    <citation type="journal article" date="2011" name="Vet. Res.">
        <title>Genome sequence of Helicobacter suis supports its role in gastric pathology.</title>
        <authorList>
            <person name="Vermoote M."/>
            <person name="Vandekerckhove T.T."/>
            <person name="Flahou B."/>
            <person name="Pasmans F."/>
            <person name="Smet A."/>
            <person name="De Groote D."/>
            <person name="Van Criekinge W."/>
            <person name="Ducatelle R."/>
            <person name="Haesebrouck F."/>
        </authorList>
    </citation>
    <scope>NUCLEOTIDE SEQUENCE [LARGE SCALE GENOMIC DNA]</scope>
    <source>
        <strain evidence="10 11">HS5</strain>
    </source>
</reference>
<dbReference type="InterPro" id="IPR011782">
    <property type="entry name" value="Pept_S1C_Do"/>
</dbReference>
<comment type="caution">
    <text evidence="10">The sequence shown here is derived from an EMBL/GenBank/DDBJ whole genome shotgun (WGS) entry which is preliminary data.</text>
</comment>
<feature type="binding site" evidence="7">
    <location>
        <position position="116"/>
    </location>
    <ligand>
        <name>substrate</name>
    </ligand>
</feature>
<keyword evidence="2 8" id="KW-0732">Signal</keyword>
<dbReference type="AlphaFoldDB" id="E7G583"/>
<evidence type="ECO:0000256" key="6">
    <source>
        <dbReference type="PIRSR" id="PIRSR611782-1"/>
    </source>
</evidence>
<dbReference type="MEROPS" id="S01.500"/>
<sequence>MMRFMALSTALAVALGAATINIQNMPPVQKRVGADSGNSTIYSYHDSVKEATKAVVNISTQKKIKSNFMGGGMFNDPFFQQFFGDLYNAIPKDRIERALGSGVVISKNGYIVTNNHVIDGADKISVTIPGSNKEYSATLVGTDADSDLAVIKINKENLPVIQFSDSSTTLVGDLVFAIGNPFGVGETVTQGIVSALNKTGIGINNYENFIQTDAAINPGNSGGALIDSRGGLVGINTAILSRTGGNHGVGFAIPSNTVKHIATQLIRTGTIHRGYLGVGIQDVSSELQDSYNGKEGAVVISIEKDSPAKKAGLMIWDLIIEVNGKRVKNAAELRNLIGSLAPNQHITIKYIRNKREYTTSLVLAERKNPNRRETSTTHEGVNGQLSGIKVETLTPRLRKEAHIPENIHGVFIQDVKDNSKAQELGFRQGDVIMQIENVSIRNIEDFNRALTRYRNITKRFLVFDPNRGYKQIVAK</sequence>
<name>E7G583_9HELI</name>
<evidence type="ECO:0000256" key="1">
    <source>
        <dbReference type="ARBA" id="ARBA00022670"/>
    </source>
</evidence>
<evidence type="ECO:0000256" key="2">
    <source>
        <dbReference type="ARBA" id="ARBA00022729"/>
    </source>
</evidence>
<accession>E7G583</accession>
<dbReference type="InterPro" id="IPR001940">
    <property type="entry name" value="Peptidase_S1C"/>
</dbReference>
<dbReference type="Gene3D" id="2.30.42.10">
    <property type="match status" value="2"/>
</dbReference>
<keyword evidence="3" id="KW-0677">Repeat</keyword>
<dbReference type="Gene3D" id="2.40.10.120">
    <property type="match status" value="1"/>
</dbReference>
<dbReference type="InterPro" id="IPR001478">
    <property type="entry name" value="PDZ"/>
</dbReference>
<evidence type="ECO:0000259" key="9">
    <source>
        <dbReference type="PROSITE" id="PS50106"/>
    </source>
</evidence>
<evidence type="ECO:0000256" key="4">
    <source>
        <dbReference type="ARBA" id="ARBA00022801"/>
    </source>
</evidence>
<dbReference type="GO" id="GO:0006508">
    <property type="term" value="P:proteolysis"/>
    <property type="evidence" value="ECO:0007669"/>
    <property type="project" value="UniProtKB-KW"/>
</dbReference>
<keyword evidence="1 10" id="KW-0645">Protease</keyword>
<keyword evidence="4" id="KW-0378">Hydrolase</keyword>
<organism evidence="10 11">
    <name type="scientific">Helicobacter suis HS5</name>
    <dbReference type="NCBI Taxonomy" id="710394"/>
    <lineage>
        <taxon>Bacteria</taxon>
        <taxon>Pseudomonadati</taxon>
        <taxon>Campylobacterota</taxon>
        <taxon>Epsilonproteobacteria</taxon>
        <taxon>Campylobacterales</taxon>
        <taxon>Helicobacteraceae</taxon>
        <taxon>Helicobacter</taxon>
    </lineage>
</organism>
<dbReference type="Proteomes" id="UP000054093">
    <property type="component" value="Unassembled WGS sequence"/>
</dbReference>
<protein>
    <submittedName>
        <fullName evidence="10">Protease DO</fullName>
    </submittedName>
</protein>
<keyword evidence="5" id="KW-0720">Serine protease</keyword>
<evidence type="ECO:0000256" key="7">
    <source>
        <dbReference type="PIRSR" id="PIRSR611782-2"/>
    </source>
</evidence>
<feature type="binding site" evidence="7">
    <location>
        <begin position="219"/>
        <end position="221"/>
    </location>
    <ligand>
        <name>substrate</name>
    </ligand>
</feature>
<feature type="signal peptide" evidence="8">
    <location>
        <begin position="1"/>
        <end position="17"/>
    </location>
</feature>
<feature type="active site" description="Charge relay system" evidence="6">
    <location>
        <position position="221"/>
    </location>
</feature>
<dbReference type="SUPFAM" id="SSF50494">
    <property type="entry name" value="Trypsin-like serine proteases"/>
    <property type="match status" value="1"/>
</dbReference>
<dbReference type="InterPro" id="IPR036034">
    <property type="entry name" value="PDZ_sf"/>
</dbReference>
<dbReference type="PROSITE" id="PS50106">
    <property type="entry name" value="PDZ"/>
    <property type="match status" value="1"/>
</dbReference>
<feature type="domain" description="PDZ" evidence="9">
    <location>
        <begin position="265"/>
        <end position="329"/>
    </location>
</feature>
<dbReference type="InterPro" id="IPR009003">
    <property type="entry name" value="Peptidase_S1_PA"/>
</dbReference>
<feature type="active site" description="Charge relay system" evidence="6">
    <location>
        <position position="147"/>
    </location>
</feature>
<dbReference type="InterPro" id="IPR051201">
    <property type="entry name" value="Chloro_Bact_Ser_Proteases"/>
</dbReference>
<dbReference type="NCBIfam" id="TIGR02037">
    <property type="entry name" value="degP_htrA_DO"/>
    <property type="match status" value="1"/>
</dbReference>